<dbReference type="InterPro" id="IPR011993">
    <property type="entry name" value="PH-like_dom_sf"/>
</dbReference>
<accession>A0A7N0TD29</accession>
<dbReference type="GO" id="GO:0005654">
    <property type="term" value="C:nucleoplasm"/>
    <property type="evidence" value="ECO:0007669"/>
    <property type="project" value="TreeGrafter"/>
</dbReference>
<organism evidence="1 2">
    <name type="scientific">Kalanchoe fedtschenkoi</name>
    <name type="common">Lavender scallops</name>
    <name type="synonym">South American air plant</name>
    <dbReference type="NCBI Taxonomy" id="63787"/>
    <lineage>
        <taxon>Eukaryota</taxon>
        <taxon>Viridiplantae</taxon>
        <taxon>Streptophyta</taxon>
        <taxon>Embryophyta</taxon>
        <taxon>Tracheophyta</taxon>
        <taxon>Spermatophyta</taxon>
        <taxon>Magnoliopsida</taxon>
        <taxon>eudicotyledons</taxon>
        <taxon>Gunneridae</taxon>
        <taxon>Pentapetalae</taxon>
        <taxon>Saxifragales</taxon>
        <taxon>Crassulaceae</taxon>
        <taxon>Kalanchoe</taxon>
    </lineage>
</organism>
<dbReference type="Proteomes" id="UP000594263">
    <property type="component" value="Unplaced"/>
</dbReference>
<dbReference type="AlphaFoldDB" id="A0A7N0TD29"/>
<name>A0A7N0TD29_KALFE</name>
<dbReference type="SUPFAM" id="SSF50729">
    <property type="entry name" value="PH domain-like"/>
    <property type="match status" value="1"/>
</dbReference>
<dbReference type="EnsemblPlants" id="Kaladp0033s0011.1.v1.1">
    <property type="protein sequence ID" value="Kaladp0033s0011.1.v1.1"/>
    <property type="gene ID" value="Kaladp0033s0011.v1.1"/>
</dbReference>
<dbReference type="InterPro" id="IPR051137">
    <property type="entry name" value="PP4R3-like"/>
</dbReference>
<proteinExistence type="predicted"/>
<dbReference type="Gramene" id="Kaladp0033s0011.1.v1.1">
    <property type="protein sequence ID" value="Kaladp0033s0011.1.v1.1"/>
    <property type="gene ID" value="Kaladp0033s0011.v1.1"/>
</dbReference>
<dbReference type="GO" id="GO:0030289">
    <property type="term" value="C:protein phosphatase 4 complex"/>
    <property type="evidence" value="ECO:0007669"/>
    <property type="project" value="TreeGrafter"/>
</dbReference>
<evidence type="ECO:0000313" key="1">
    <source>
        <dbReference type="EnsemblPlants" id="Kaladp0033s0011.1.v1.1"/>
    </source>
</evidence>
<protein>
    <submittedName>
        <fullName evidence="1">Uncharacterized protein</fullName>
    </submittedName>
</protein>
<evidence type="ECO:0000313" key="2">
    <source>
        <dbReference type="Proteomes" id="UP000594263"/>
    </source>
</evidence>
<dbReference type="PANTHER" id="PTHR23318">
    <property type="entry name" value="ATP SYNTHASE GAMMA-RELATED"/>
    <property type="match status" value="1"/>
</dbReference>
<dbReference type="PANTHER" id="PTHR23318:SF0">
    <property type="entry name" value="SERINE_THREONINE-PROTEIN PHOSPHATASE 4 REGULATORY SUBUNIT 3"/>
    <property type="match status" value="1"/>
</dbReference>
<keyword evidence="2" id="KW-1185">Reference proteome</keyword>
<dbReference type="GO" id="GO:0072542">
    <property type="term" value="F:protein phosphatase activator activity"/>
    <property type="evidence" value="ECO:0007669"/>
    <property type="project" value="TreeGrafter"/>
</dbReference>
<sequence length="111" mass="12796">MKISESMELSDEEAPPIRRRYRLADPRTTRRRREYHVQSTARVKVYRVSDDGKWDDQGTGHVTLDCLEGTDELGLIVVGEEESEILLMHSAKTISTGSKKTIIMERPRICY</sequence>
<reference evidence="1" key="1">
    <citation type="submission" date="2021-01" db="UniProtKB">
        <authorList>
            <consortium name="EnsemblPlants"/>
        </authorList>
    </citation>
    <scope>IDENTIFICATION</scope>
</reference>
<dbReference type="Gene3D" id="2.30.29.30">
    <property type="entry name" value="Pleckstrin-homology domain (PH domain)/Phosphotyrosine-binding domain (PTB)"/>
    <property type="match status" value="1"/>
</dbReference>